<feature type="transmembrane region" description="Helical" evidence="1">
    <location>
        <begin position="142"/>
        <end position="158"/>
    </location>
</feature>
<organism evidence="2 3">
    <name type="scientific">Aliiglaciecola litoralis</name>
    <dbReference type="NCBI Taxonomy" id="582857"/>
    <lineage>
        <taxon>Bacteria</taxon>
        <taxon>Pseudomonadati</taxon>
        <taxon>Pseudomonadota</taxon>
        <taxon>Gammaproteobacteria</taxon>
        <taxon>Alteromonadales</taxon>
        <taxon>Alteromonadaceae</taxon>
        <taxon>Aliiglaciecola</taxon>
    </lineage>
</organism>
<name>A0ABN1LCR2_9ALTE</name>
<evidence type="ECO:0000313" key="2">
    <source>
        <dbReference type="EMBL" id="GAA0852820.1"/>
    </source>
</evidence>
<dbReference type="RefSeq" id="WP_343856043.1">
    <property type="nucleotide sequence ID" value="NZ_BAAAFD010000001.1"/>
</dbReference>
<evidence type="ECO:0000313" key="3">
    <source>
        <dbReference type="Proteomes" id="UP001500359"/>
    </source>
</evidence>
<proteinExistence type="predicted"/>
<dbReference type="InterPro" id="IPR018681">
    <property type="entry name" value="DUF2165_transmembrane"/>
</dbReference>
<reference evidence="2 3" key="1">
    <citation type="journal article" date="2019" name="Int. J. Syst. Evol. Microbiol.">
        <title>The Global Catalogue of Microorganisms (GCM) 10K type strain sequencing project: providing services to taxonomists for standard genome sequencing and annotation.</title>
        <authorList>
            <consortium name="The Broad Institute Genomics Platform"/>
            <consortium name="The Broad Institute Genome Sequencing Center for Infectious Disease"/>
            <person name="Wu L."/>
            <person name="Ma J."/>
        </authorList>
    </citation>
    <scope>NUCLEOTIDE SEQUENCE [LARGE SCALE GENOMIC DNA]</scope>
    <source>
        <strain evidence="2 3">JCM 15896</strain>
    </source>
</reference>
<feature type="transmembrane region" description="Helical" evidence="1">
    <location>
        <begin position="7"/>
        <end position="26"/>
    </location>
</feature>
<keyword evidence="3" id="KW-1185">Reference proteome</keyword>
<dbReference type="EMBL" id="BAAAFD010000001">
    <property type="protein sequence ID" value="GAA0852820.1"/>
    <property type="molecule type" value="Genomic_DNA"/>
</dbReference>
<gene>
    <name evidence="2" type="ORF">GCM10009114_03960</name>
</gene>
<protein>
    <recommendedName>
        <fullName evidence="4">Small integral membrane protein</fullName>
    </recommendedName>
</protein>
<evidence type="ECO:0000256" key="1">
    <source>
        <dbReference type="SAM" id="Phobius"/>
    </source>
</evidence>
<comment type="caution">
    <text evidence="2">The sequence shown here is derived from an EMBL/GenBank/DDBJ whole genome shotgun (WGS) entry which is preliminary data.</text>
</comment>
<feature type="transmembrane region" description="Helical" evidence="1">
    <location>
        <begin position="102"/>
        <end position="122"/>
    </location>
</feature>
<keyword evidence="1" id="KW-0812">Transmembrane</keyword>
<accession>A0ABN1LCR2</accession>
<dbReference type="Pfam" id="PF09933">
    <property type="entry name" value="DUF2165"/>
    <property type="match status" value="1"/>
</dbReference>
<dbReference type="Proteomes" id="UP001500359">
    <property type="component" value="Unassembled WGS sequence"/>
</dbReference>
<keyword evidence="1" id="KW-0472">Membrane</keyword>
<evidence type="ECO:0008006" key="4">
    <source>
        <dbReference type="Google" id="ProtNLM"/>
    </source>
</evidence>
<feature type="transmembrane region" description="Helical" evidence="1">
    <location>
        <begin position="58"/>
        <end position="82"/>
    </location>
</feature>
<sequence length="160" mass="17034">MLRNIKAIMILTVALWGFVGASHNLLDWNGTLGAVGAATSMSTFEGGAESWQATSSPIVIWCGALFIMLSKIATGILCTYGAIGMWRNIGSNQVAYNSAKQIALTGCGVAITMLFLGFIVVAESWFELWRSQAMIGPVLQSAFRYGGMIGVIAVFVASKE</sequence>
<keyword evidence="1" id="KW-1133">Transmembrane helix</keyword>